<evidence type="ECO:0000313" key="10">
    <source>
        <dbReference type="Proteomes" id="UP000579647"/>
    </source>
</evidence>
<name>A0A840W4C0_9ACTN</name>
<dbReference type="SUPFAM" id="SSF52540">
    <property type="entry name" value="P-loop containing nucleoside triphosphate hydrolases"/>
    <property type="match status" value="1"/>
</dbReference>
<keyword evidence="1" id="KW-0547">Nucleotide-binding</keyword>
<dbReference type="FunFam" id="3.40.960.10:FF:000002">
    <property type="entry name" value="DNA helicase related protein"/>
    <property type="match status" value="1"/>
</dbReference>
<dbReference type="InterPro" id="IPR011335">
    <property type="entry name" value="Restrct_endonuc-II-like"/>
</dbReference>
<dbReference type="FunFam" id="3.40.50.300:FF:002063">
    <property type="entry name" value="DNA helicase related protein"/>
    <property type="match status" value="1"/>
</dbReference>
<keyword evidence="4" id="KW-0067">ATP-binding</keyword>
<dbReference type="GO" id="GO:0004519">
    <property type="term" value="F:endonuclease activity"/>
    <property type="evidence" value="ECO:0007669"/>
    <property type="project" value="UniProtKB-KW"/>
</dbReference>
<feature type="compositionally biased region" description="Polar residues" evidence="6">
    <location>
        <begin position="366"/>
        <end position="380"/>
    </location>
</feature>
<accession>A0A840W4C0</accession>
<dbReference type="GO" id="GO:0043139">
    <property type="term" value="F:5'-3' DNA helicase activity"/>
    <property type="evidence" value="ECO:0007669"/>
    <property type="project" value="TreeGrafter"/>
</dbReference>
<feature type="coiled-coil region" evidence="5">
    <location>
        <begin position="46"/>
        <end position="73"/>
    </location>
</feature>
<dbReference type="PANTHER" id="PTHR43788">
    <property type="entry name" value="DNA2/NAM7 HELICASE FAMILY MEMBER"/>
    <property type="match status" value="1"/>
</dbReference>
<protein>
    <submittedName>
        <fullName evidence="9">Very-short-patch-repair endonuclease</fullName>
    </submittedName>
</protein>
<evidence type="ECO:0000256" key="1">
    <source>
        <dbReference type="ARBA" id="ARBA00022741"/>
    </source>
</evidence>
<organism evidence="9 10">
    <name type="scientific">Nocardiopsis metallicus</name>
    <dbReference type="NCBI Taxonomy" id="179819"/>
    <lineage>
        <taxon>Bacteria</taxon>
        <taxon>Bacillati</taxon>
        <taxon>Actinomycetota</taxon>
        <taxon>Actinomycetes</taxon>
        <taxon>Streptosporangiales</taxon>
        <taxon>Nocardiopsidaceae</taxon>
        <taxon>Nocardiopsis</taxon>
    </lineage>
</organism>
<dbReference type="Pfam" id="PF13087">
    <property type="entry name" value="AAA_12"/>
    <property type="match status" value="1"/>
</dbReference>
<evidence type="ECO:0000256" key="5">
    <source>
        <dbReference type="SAM" id="Coils"/>
    </source>
</evidence>
<evidence type="ECO:0000256" key="2">
    <source>
        <dbReference type="ARBA" id="ARBA00022801"/>
    </source>
</evidence>
<feature type="domain" description="Restriction endonuclease type II-like" evidence="8">
    <location>
        <begin position="1155"/>
        <end position="1251"/>
    </location>
</feature>
<keyword evidence="2" id="KW-0378">Hydrolase</keyword>
<dbReference type="InterPro" id="IPR050534">
    <property type="entry name" value="Coronavir_polyprotein_1ab"/>
</dbReference>
<feature type="region of interest" description="Disordered" evidence="6">
    <location>
        <begin position="353"/>
        <end position="382"/>
    </location>
</feature>
<feature type="domain" description="DNA2/NAM7 helicase-like C-terminal" evidence="7">
    <location>
        <begin position="906"/>
        <end position="1103"/>
    </location>
</feature>
<keyword evidence="9" id="KW-0540">Nuclease</keyword>
<dbReference type="RefSeq" id="WP_184364462.1">
    <property type="nucleotide sequence ID" value="NZ_BAAAKM010000042.1"/>
</dbReference>
<dbReference type="EMBL" id="JACHDO010000001">
    <property type="protein sequence ID" value="MBB5490834.1"/>
    <property type="molecule type" value="Genomic_DNA"/>
</dbReference>
<dbReference type="InterPro" id="IPR049468">
    <property type="entry name" value="Restrct_endonuc-II-like_dom"/>
</dbReference>
<keyword evidence="5" id="KW-0175">Coiled coil</keyword>
<dbReference type="GO" id="GO:0016787">
    <property type="term" value="F:hydrolase activity"/>
    <property type="evidence" value="ECO:0007669"/>
    <property type="project" value="UniProtKB-KW"/>
</dbReference>
<evidence type="ECO:0000256" key="4">
    <source>
        <dbReference type="ARBA" id="ARBA00022840"/>
    </source>
</evidence>
<keyword evidence="9" id="KW-0255">Endonuclease</keyword>
<dbReference type="InterPro" id="IPR047187">
    <property type="entry name" value="SF1_C_Upf1"/>
</dbReference>
<dbReference type="Gene3D" id="3.40.50.300">
    <property type="entry name" value="P-loop containing nucleotide triphosphate hydrolases"/>
    <property type="match status" value="2"/>
</dbReference>
<keyword evidence="3" id="KW-0347">Helicase</keyword>
<evidence type="ECO:0000259" key="7">
    <source>
        <dbReference type="Pfam" id="PF13087"/>
    </source>
</evidence>
<comment type="caution">
    <text evidence="9">The sequence shown here is derived from an EMBL/GenBank/DDBJ whole genome shotgun (WGS) entry which is preliminary data.</text>
</comment>
<dbReference type="InterPro" id="IPR027417">
    <property type="entry name" value="P-loop_NTPase"/>
</dbReference>
<evidence type="ECO:0000256" key="3">
    <source>
        <dbReference type="ARBA" id="ARBA00022806"/>
    </source>
</evidence>
<dbReference type="Pfam" id="PF18741">
    <property type="entry name" value="MTES_1575"/>
    <property type="match status" value="1"/>
</dbReference>
<gene>
    <name evidence="9" type="ORF">HNR07_001971</name>
</gene>
<feature type="coiled-coil region" evidence="5">
    <location>
        <begin position="482"/>
        <end position="545"/>
    </location>
</feature>
<reference evidence="9 10" key="1">
    <citation type="submission" date="2020-08" db="EMBL/GenBank/DDBJ databases">
        <title>Sequencing the genomes of 1000 actinobacteria strains.</title>
        <authorList>
            <person name="Klenk H.-P."/>
        </authorList>
    </citation>
    <scope>NUCLEOTIDE SEQUENCE [LARGE SCALE GENOMIC DNA]</scope>
    <source>
        <strain evidence="9 10">DSM 44598</strain>
    </source>
</reference>
<proteinExistence type="predicted"/>
<dbReference type="SUPFAM" id="SSF52980">
    <property type="entry name" value="Restriction endonuclease-like"/>
    <property type="match status" value="1"/>
</dbReference>
<dbReference type="CDD" id="cd18808">
    <property type="entry name" value="SF1_C_Upf1"/>
    <property type="match status" value="1"/>
</dbReference>
<sequence>MSDSIAQALACPPPRHPHEVQLLLEAAVGLGAAVRPLPAWLGEEAARAAQTSVDHAEAAVAELREARAAAADLFGPATPEQQGLEELHQRLSGYGRLDRLGSAFREDKRRAATLTVNGSWDKRVPDRLPEAIRWQRAHRLLTENSADYQAQLGQHWRGEETDFAAVRSSLHTAAQLRRLLPEEGRSGLRRFLYQDQALDSRTVAGARAAQDELSPWEEAARQLLPPAAALFERPLEQAASWLTAAAARLDADADLADVLTPVIGAPVSTGTARAVRDCALRARDADRELRRHETVDQAVLGNYRELLAEQTRQGLVEDLDWAERVSQELRALTEPVLGPDCLDIAGIDSLRAQTSGANGGEVSEAGTGSTDQTSVGSQGKVSGALGRACQRDRSLAASLSHGGTWHGGLTDRIGDAQRWYEDHQALWGQAAVLGRAFGRYWQGEETDTEVLTAALDRAVRCRAELGEDERSALAAFLDDSDLTDLQEDLDQASRTLSTWANELIAFPGGSAQARDLAPAAALSWLRQVRVRMERLRELLSRFRRDTGMDVSAAEADRNINLARYRDTAETERELREQDDLKLLGGLYQIEGDLGETLQQALSWTRRARRLIDDAVGTAAREWPAGAVPALRVKCAPDELGRAMDDWELAVEVFADLFDELIRPIITGRLSGDLAEAERFLFVLREDSSSLERWSTALTGLEAVRSHRLGPLLERYVGLGGDPERWPDAVERAVLRAWTDRRLREDTRVRREPGPVRDNEVRDFRRRDLELHTWARQEVLHQWSERRPPVASYSPGLGVIRREAEKKRRHMPVRRLMEEATWEAQRLTPCLMMSPLTVSMFLPSDIEFDVVVFDEASQVKPADAINCIYRGRSLIVAGDQKQLPPTGFFDRATTDDEWDEEQQETYESLLDMCKASGRMRDIPLRWHYRSRHEDLIAFSNRKFYEGELITFPGAHLRDENTGVGFVRVENGVYDRGGARNNRVEARKVAERVVHHFRTRPGQTLGVVALSREQANAIEDEVAKAKDEHPELGAMFDEGRLGGFFVKNLETVQGDERDVIILSVGYGPAADGVIRRNFGPINRADGSRRLNVAVTRAKRRVEVVSSFSADDLRVGPDDAEGLRRLCEYLRYAEQGPAALEAQPVAGHAADADTESPFEDSVLDTLRGWGYEVQPQVGVAGYRIDLGVIDPELPGRYVIGIECDGAMYHSSKVARDRDRLRDGVLSGLGWRLHRIWGTDWYRDRARAQERLREAVEAAVLAARSAVESPEFDAREGQGTGTVGLTPDLVTVPDEAARTRAAEQASQQRPDWLVDYETHNYKPHDEAYWYEPRSAEARPYIAGLFMLIVEHESPVEVNWLYRKTIDSLGGERLGRTIRANFDVTLEHLLRKEKLWRDGDTIWWPGGGVEVRCPNGSVVRRINEVPPVERQQALILLVRDSTRITRPDLLRAMRETFEWGRSGKDITQAFEQDLETLLAKGTLIEEGDVIRSGT</sequence>
<evidence type="ECO:0000259" key="8">
    <source>
        <dbReference type="Pfam" id="PF18741"/>
    </source>
</evidence>
<evidence type="ECO:0000256" key="6">
    <source>
        <dbReference type="SAM" id="MobiDB-lite"/>
    </source>
</evidence>
<keyword evidence="10" id="KW-1185">Reference proteome</keyword>
<dbReference type="GO" id="GO:0005524">
    <property type="term" value="F:ATP binding"/>
    <property type="evidence" value="ECO:0007669"/>
    <property type="project" value="UniProtKB-KW"/>
</dbReference>
<dbReference type="Proteomes" id="UP000579647">
    <property type="component" value="Unassembled WGS sequence"/>
</dbReference>
<dbReference type="PANTHER" id="PTHR43788:SF8">
    <property type="entry name" value="DNA-BINDING PROTEIN SMUBP-2"/>
    <property type="match status" value="1"/>
</dbReference>
<evidence type="ECO:0000313" key="9">
    <source>
        <dbReference type="EMBL" id="MBB5490834.1"/>
    </source>
</evidence>
<dbReference type="InterPro" id="IPR041679">
    <property type="entry name" value="DNA2/NAM7-like_C"/>
</dbReference>
<dbReference type="Gene3D" id="3.40.960.10">
    <property type="entry name" value="VSR Endonuclease"/>
    <property type="match status" value="1"/>
</dbReference>